<feature type="compositionally biased region" description="Basic and acidic residues" evidence="1">
    <location>
        <begin position="89"/>
        <end position="111"/>
    </location>
</feature>
<feature type="region of interest" description="Disordered" evidence="1">
    <location>
        <begin position="88"/>
        <end position="122"/>
    </location>
</feature>
<dbReference type="Proteomes" id="UP000326852">
    <property type="component" value="Unassembled WGS sequence"/>
</dbReference>
<dbReference type="AlphaFoldDB" id="A0A5N6MR10"/>
<evidence type="ECO:0000313" key="3">
    <source>
        <dbReference type="Proteomes" id="UP000326852"/>
    </source>
</evidence>
<protein>
    <submittedName>
        <fullName evidence="2">Uncharacterized protein</fullName>
    </submittedName>
</protein>
<name>A0A5N6MR10_9MICC</name>
<evidence type="ECO:0000313" key="2">
    <source>
        <dbReference type="EMBL" id="KAD3720570.1"/>
    </source>
</evidence>
<gene>
    <name evidence="2" type="ORF">GD627_07090</name>
</gene>
<reference evidence="2 3" key="1">
    <citation type="submission" date="2019-08" db="EMBL/GenBank/DDBJ databases">
        <title>Arthrobacter sp. nov., isolated from plateau pika and Tibetan wild ass.</title>
        <authorList>
            <person name="Ge Y."/>
        </authorList>
    </citation>
    <scope>NUCLEOTIDE SEQUENCE [LARGE SCALE GENOMIC DNA]</scope>
    <source>
        <strain evidence="2 3">785</strain>
    </source>
</reference>
<evidence type="ECO:0000256" key="1">
    <source>
        <dbReference type="SAM" id="MobiDB-lite"/>
    </source>
</evidence>
<organism evidence="2 3">
    <name type="scientific">Arthrobacter yangruifuii</name>
    <dbReference type="NCBI Taxonomy" id="2606616"/>
    <lineage>
        <taxon>Bacteria</taxon>
        <taxon>Bacillati</taxon>
        <taxon>Actinomycetota</taxon>
        <taxon>Actinomycetes</taxon>
        <taxon>Micrococcales</taxon>
        <taxon>Micrococcaceae</taxon>
        <taxon>Arthrobacter</taxon>
    </lineage>
</organism>
<accession>A0A5N6MR10</accession>
<dbReference type="RefSeq" id="WP_152271941.1">
    <property type="nucleotide sequence ID" value="NZ_VTFX01000003.1"/>
</dbReference>
<sequence length="122" mass="13204">MRRLFDYRCRTCGWQGEAFVTVPAAPTLDCGSCTAQADRVYSVAGLLRSGASLSAIAPAGGSTECKDNPDVPGLCHVAPAARRTLIAQHRGDDHTLSQERAKQQRRFEEKGPVPLNDVIQTH</sequence>
<dbReference type="EMBL" id="VTFX01000003">
    <property type="protein sequence ID" value="KAD3720570.1"/>
    <property type="molecule type" value="Genomic_DNA"/>
</dbReference>
<keyword evidence="3" id="KW-1185">Reference proteome</keyword>
<comment type="caution">
    <text evidence="2">The sequence shown here is derived from an EMBL/GenBank/DDBJ whole genome shotgun (WGS) entry which is preliminary data.</text>
</comment>
<proteinExistence type="predicted"/>